<proteinExistence type="predicted"/>
<name>A0ABT0C3P2_9BACT</name>
<comment type="caution">
    <text evidence="2">The sequence shown here is derived from an EMBL/GenBank/DDBJ whole genome shotgun (WGS) entry which is preliminary data.</text>
</comment>
<gene>
    <name evidence="2" type="ORF">MUN53_12835</name>
</gene>
<evidence type="ECO:0000313" key="2">
    <source>
        <dbReference type="EMBL" id="MCJ2381483.1"/>
    </source>
</evidence>
<evidence type="ECO:0000259" key="1">
    <source>
        <dbReference type="Pfam" id="PF18922"/>
    </source>
</evidence>
<sequence>MARYKNGIAGYNRMMMSESFYDLFGDTTYILICHLDAWIFRDEVLRWCETGYDLVAAPWPTRPRYNYFPFKQFLQLKKYLFASKRIIRSQMYGKIGNGGLCLRKVETFKVACRSYASEIAYFLSKPEDGLYNEDIFWALIPKELKYPTVEEALQFAYDLKPKVCHYLNHKQLPMGCHGFMHKSRIRFWEPFIPCIKTML</sequence>
<dbReference type="Pfam" id="PF18922">
    <property type="entry name" value="DUF5672"/>
    <property type="match status" value="1"/>
</dbReference>
<feature type="domain" description="DUF5672" evidence="1">
    <location>
        <begin position="6"/>
        <end position="177"/>
    </location>
</feature>
<keyword evidence="3" id="KW-1185">Reference proteome</keyword>
<organism evidence="2 3">
    <name type="scientific">Parabacteroides faecalis</name>
    <dbReference type="NCBI Taxonomy" id="2924040"/>
    <lineage>
        <taxon>Bacteria</taxon>
        <taxon>Pseudomonadati</taxon>
        <taxon>Bacteroidota</taxon>
        <taxon>Bacteroidia</taxon>
        <taxon>Bacteroidales</taxon>
        <taxon>Tannerellaceae</taxon>
        <taxon>Parabacteroides</taxon>
    </lineage>
</organism>
<dbReference type="InterPro" id="IPR043729">
    <property type="entry name" value="DUF5672"/>
</dbReference>
<protein>
    <recommendedName>
        <fullName evidence="1">DUF5672 domain-containing protein</fullName>
    </recommendedName>
</protein>
<dbReference type="Proteomes" id="UP001165444">
    <property type="component" value="Unassembled WGS sequence"/>
</dbReference>
<dbReference type="EMBL" id="JAKZMM010000034">
    <property type="protein sequence ID" value="MCJ2381483.1"/>
    <property type="molecule type" value="Genomic_DNA"/>
</dbReference>
<reference evidence="2 3" key="1">
    <citation type="submission" date="2022-03" db="EMBL/GenBank/DDBJ databases">
        <title>Parabacteroides sp. nov. isolated from swine feces.</title>
        <authorList>
            <person name="Bak J.E."/>
        </authorList>
    </citation>
    <scope>NUCLEOTIDE SEQUENCE [LARGE SCALE GENOMIC DNA]</scope>
    <source>
        <strain evidence="2 3">AGMB00274</strain>
    </source>
</reference>
<evidence type="ECO:0000313" key="3">
    <source>
        <dbReference type="Proteomes" id="UP001165444"/>
    </source>
</evidence>
<dbReference type="RefSeq" id="WP_243325849.1">
    <property type="nucleotide sequence ID" value="NZ_JAKZMM010000034.1"/>
</dbReference>
<accession>A0ABT0C3P2</accession>